<comment type="caution">
    <text evidence="1">The sequence shown here is derived from an EMBL/GenBank/DDBJ whole genome shotgun (WGS) entry which is preliminary data.</text>
</comment>
<organism evidence="1 2">
    <name type="scientific">Rhodopseudomonas rhenobacensis</name>
    <dbReference type="NCBI Taxonomy" id="87461"/>
    <lineage>
        <taxon>Bacteria</taxon>
        <taxon>Pseudomonadati</taxon>
        <taxon>Pseudomonadota</taxon>
        <taxon>Alphaproteobacteria</taxon>
        <taxon>Hyphomicrobiales</taxon>
        <taxon>Nitrobacteraceae</taxon>
        <taxon>Rhodopseudomonas</taxon>
    </lineage>
</organism>
<name>A0A7W7Z1W1_9BRAD</name>
<dbReference type="RefSeq" id="WP_184254721.1">
    <property type="nucleotide sequence ID" value="NZ_JACHIH010000003.1"/>
</dbReference>
<protein>
    <submittedName>
        <fullName evidence="1">Uncharacterized protein</fullName>
    </submittedName>
</protein>
<reference evidence="1 2" key="1">
    <citation type="submission" date="2020-08" db="EMBL/GenBank/DDBJ databases">
        <title>Genomic Encyclopedia of Type Strains, Phase IV (KMG-IV): sequencing the most valuable type-strain genomes for metagenomic binning, comparative biology and taxonomic classification.</title>
        <authorList>
            <person name="Goeker M."/>
        </authorList>
    </citation>
    <scope>NUCLEOTIDE SEQUENCE [LARGE SCALE GENOMIC DNA]</scope>
    <source>
        <strain evidence="1 2">DSM 12706</strain>
    </source>
</reference>
<sequence>MATANNLYEALADATGKSVSAVEAYGLGLRKIRRWPPTKPGRGASPVTLMDSAKLLYVMLSAGPNDIGPFFMEYANTCPLENKDNAILLSVLQAELDLKDDAKFLDYCAAFIAKYRDETIKDVVFWSESPDGMMEESAYPGPHIEMRVQGPFPIGVFKFILSHKMLDRIADAGGDPKQHMGMIVIPFLPEFFRLAAESRKRAENAESKRLRAEHLRSADAFGDAIQALREHRSKGIGFERYLGGREFDAVGRALRGDVLSTG</sequence>
<gene>
    <name evidence="1" type="ORF">HNR60_000894</name>
</gene>
<proteinExistence type="predicted"/>
<evidence type="ECO:0000313" key="2">
    <source>
        <dbReference type="Proteomes" id="UP000542353"/>
    </source>
</evidence>
<evidence type="ECO:0000313" key="1">
    <source>
        <dbReference type="EMBL" id="MBB5046152.1"/>
    </source>
</evidence>
<dbReference type="Proteomes" id="UP000542353">
    <property type="component" value="Unassembled WGS sequence"/>
</dbReference>
<accession>A0A7W7Z1W1</accession>
<dbReference type="EMBL" id="JACHIH010000003">
    <property type="protein sequence ID" value="MBB5046152.1"/>
    <property type="molecule type" value="Genomic_DNA"/>
</dbReference>
<keyword evidence="2" id="KW-1185">Reference proteome</keyword>
<dbReference type="AlphaFoldDB" id="A0A7W7Z1W1"/>